<dbReference type="EMBL" id="GEBQ01026991">
    <property type="protein sequence ID" value="JAT12986.1"/>
    <property type="molecule type" value="Transcribed_RNA"/>
</dbReference>
<gene>
    <name evidence="2" type="ORF">g.10154</name>
</gene>
<feature type="non-terminal residue" evidence="2">
    <location>
        <position position="1"/>
    </location>
</feature>
<feature type="region of interest" description="Disordered" evidence="1">
    <location>
        <begin position="75"/>
        <end position="94"/>
    </location>
</feature>
<feature type="compositionally biased region" description="Polar residues" evidence="1">
    <location>
        <begin position="1"/>
        <end position="33"/>
    </location>
</feature>
<evidence type="ECO:0000256" key="1">
    <source>
        <dbReference type="SAM" id="MobiDB-lite"/>
    </source>
</evidence>
<feature type="compositionally biased region" description="Basic and acidic residues" evidence="1">
    <location>
        <begin position="80"/>
        <end position="94"/>
    </location>
</feature>
<name>A0A1B6KNH9_9HEMI</name>
<accession>A0A1B6KNH9</accession>
<feature type="non-terminal residue" evidence="2">
    <location>
        <position position="166"/>
    </location>
</feature>
<protein>
    <submittedName>
        <fullName evidence="2">Uncharacterized protein</fullName>
    </submittedName>
</protein>
<reference evidence="2" key="1">
    <citation type="submission" date="2015-11" db="EMBL/GenBank/DDBJ databases">
        <title>De novo transcriptome assembly of four potential Pierce s Disease insect vectors from Arizona vineyards.</title>
        <authorList>
            <person name="Tassone E.E."/>
        </authorList>
    </citation>
    <scope>NUCLEOTIDE SEQUENCE</scope>
</reference>
<sequence length="166" mass="18401">ETSIKKTPLKSNLKLTESTRTSSICSRNIFSNLDKNKDSDNSDTTQVHGNAPEPIVDSPETSSRIRRTISFDLDVNNESAKSETRSTRKETPSKLRFKFKESPNSSGLITRSNFNLVTTPVKTPEKTGLKASSILKQTSRKISFDVNPKTTANVSELKVYKGTSDD</sequence>
<organism evidence="2">
    <name type="scientific">Graphocephala atropunctata</name>
    <dbReference type="NCBI Taxonomy" id="36148"/>
    <lineage>
        <taxon>Eukaryota</taxon>
        <taxon>Metazoa</taxon>
        <taxon>Ecdysozoa</taxon>
        <taxon>Arthropoda</taxon>
        <taxon>Hexapoda</taxon>
        <taxon>Insecta</taxon>
        <taxon>Pterygota</taxon>
        <taxon>Neoptera</taxon>
        <taxon>Paraneoptera</taxon>
        <taxon>Hemiptera</taxon>
        <taxon>Auchenorrhyncha</taxon>
        <taxon>Membracoidea</taxon>
        <taxon>Cicadellidae</taxon>
        <taxon>Cicadellinae</taxon>
        <taxon>Cicadellini</taxon>
        <taxon>Graphocephala</taxon>
    </lineage>
</organism>
<evidence type="ECO:0000313" key="2">
    <source>
        <dbReference type="EMBL" id="JAT12986.1"/>
    </source>
</evidence>
<proteinExistence type="predicted"/>
<feature type="region of interest" description="Disordered" evidence="1">
    <location>
        <begin position="1"/>
        <end position="63"/>
    </location>
</feature>
<dbReference type="AlphaFoldDB" id="A0A1B6KNH9"/>